<evidence type="ECO:0000313" key="1">
    <source>
        <dbReference type="EMBL" id="TYS55416.1"/>
    </source>
</evidence>
<sequence>MQHLETIHEHKMANDIFVPVLKKMSLKGVKFTGGTTEYGIDIEYYELTQPDNNRSYVGVQFKKGNLTYSSRGTKGTVKEVKNQAEEAFDKEIHDLEGRSLGYIGRFIVAVTGEINEQARTYIGRARQKGNDRRIDYWDGERLAEYIIDYWMSEFIEYFGINLSEEDEEEENYEIVNEEYLLENFKELIKKCIKVKSTVSGFEFDLLTSLAKLEVIDQYNGGVPFSEFLIEIEKTEDYIEHELRNLISTLNFIEPEDENRLYLNSHAKNLTTLLETIICELQDAEEDTEDAYELFIGVLNS</sequence>
<protein>
    <submittedName>
        <fullName evidence="1">Restriction endonuclease</fullName>
    </submittedName>
</protein>
<name>A0A5D4S0M2_9BACI</name>
<comment type="caution">
    <text evidence="1">The sequence shown here is derived from an EMBL/GenBank/DDBJ whole genome shotgun (WGS) entry which is preliminary data.</text>
</comment>
<reference evidence="1 2" key="1">
    <citation type="submission" date="2019-08" db="EMBL/GenBank/DDBJ databases">
        <title>Bacillus genomes from the desert of Cuatro Cienegas, Coahuila.</title>
        <authorList>
            <person name="Olmedo-Alvarez G."/>
        </authorList>
    </citation>
    <scope>NUCLEOTIDE SEQUENCE [LARGE SCALE GENOMIC DNA]</scope>
    <source>
        <strain evidence="1 2">CH108_3D</strain>
    </source>
</reference>
<keyword evidence="1" id="KW-0255">Endonuclease</keyword>
<dbReference type="Proteomes" id="UP000322997">
    <property type="component" value="Unassembled WGS sequence"/>
</dbReference>
<evidence type="ECO:0000313" key="2">
    <source>
        <dbReference type="Proteomes" id="UP000322997"/>
    </source>
</evidence>
<keyword evidence="1" id="KW-0540">Nuclease</keyword>
<organism evidence="1 2">
    <name type="scientific">Rossellomorea marisflavi</name>
    <dbReference type="NCBI Taxonomy" id="189381"/>
    <lineage>
        <taxon>Bacteria</taxon>
        <taxon>Bacillati</taxon>
        <taxon>Bacillota</taxon>
        <taxon>Bacilli</taxon>
        <taxon>Bacillales</taxon>
        <taxon>Bacillaceae</taxon>
        <taxon>Rossellomorea</taxon>
    </lineage>
</organism>
<accession>A0A5D4S0M2</accession>
<dbReference type="GO" id="GO:0004519">
    <property type="term" value="F:endonuclease activity"/>
    <property type="evidence" value="ECO:0007669"/>
    <property type="project" value="UniProtKB-KW"/>
</dbReference>
<dbReference type="AlphaFoldDB" id="A0A5D4S0M2"/>
<gene>
    <name evidence="1" type="ORF">FZC83_07215</name>
</gene>
<proteinExistence type="predicted"/>
<keyword evidence="1" id="KW-0378">Hydrolase</keyword>
<dbReference type="EMBL" id="VTEQ01000002">
    <property type="protein sequence ID" value="TYS55416.1"/>
    <property type="molecule type" value="Genomic_DNA"/>
</dbReference>